<evidence type="ECO:0000256" key="1">
    <source>
        <dbReference type="SAM" id="MobiDB-lite"/>
    </source>
</evidence>
<feature type="transmembrane region" description="Helical" evidence="2">
    <location>
        <begin position="75"/>
        <end position="98"/>
    </location>
</feature>
<keyword evidence="2" id="KW-0472">Membrane</keyword>
<dbReference type="Pfam" id="PF11209">
    <property type="entry name" value="LmeA"/>
    <property type="match status" value="1"/>
</dbReference>
<accession>A0ABT2B533</accession>
<gene>
    <name evidence="3" type="ORF">NX794_17780</name>
</gene>
<protein>
    <submittedName>
        <fullName evidence="3">DUF2993 domain-containing protein</fullName>
    </submittedName>
</protein>
<name>A0ABT2B533_9ACTN</name>
<keyword evidence="2" id="KW-0812">Transmembrane</keyword>
<evidence type="ECO:0000313" key="3">
    <source>
        <dbReference type="EMBL" id="MCS0603048.1"/>
    </source>
</evidence>
<proteinExistence type="predicted"/>
<sequence>MRTPHIPAHPLTPSDEPRPDPVPRRASPYDELAALADDPSDDLTPRPAPVAPDDDAGEPWAPPNHRRGSRRRNRATGLPVVVRVLAWTLALACLVTLADRWALLYAERKASERLKDQLHLAAAPEVRIGGFPFLTQVAAQRLDSVQVTVPDIPARRVTLTRVSATARDIRVDGDGPTAIRGALVRQVHGRVLLSFADMNRELGASQVTFTPHGPSGIRAHGDLRVAGRDVRVRADARIRRDGDRGIATSVGGIRLDIGDLATYRPGTRPSEGLHLTPASARRVSREASRIRALLGVPQVVRRLGVPDGTVRAALRDEDALHRLTGAPRFLHDLTRVNLVDVALAHPALLKRLGLDLSLLTALTKLTRPQVAERFAFSFELPKPPTGALRLEDVTVGRDGIHADVRGSGLLLGH</sequence>
<keyword evidence="2" id="KW-1133">Transmembrane helix</keyword>
<dbReference type="RefSeq" id="WP_258779532.1">
    <property type="nucleotide sequence ID" value="NZ_JANUGP010000012.1"/>
</dbReference>
<keyword evidence="4" id="KW-1185">Reference proteome</keyword>
<evidence type="ECO:0000256" key="2">
    <source>
        <dbReference type="SAM" id="Phobius"/>
    </source>
</evidence>
<dbReference type="Proteomes" id="UP001205612">
    <property type="component" value="Unassembled WGS sequence"/>
</dbReference>
<organism evidence="3 4">
    <name type="scientific">Streptomyces pyxinicus</name>
    <dbReference type="NCBI Taxonomy" id="2970331"/>
    <lineage>
        <taxon>Bacteria</taxon>
        <taxon>Bacillati</taxon>
        <taxon>Actinomycetota</taxon>
        <taxon>Actinomycetes</taxon>
        <taxon>Kitasatosporales</taxon>
        <taxon>Streptomycetaceae</taxon>
        <taxon>Streptomyces</taxon>
    </lineage>
</organism>
<dbReference type="InterPro" id="IPR021373">
    <property type="entry name" value="DUF2993"/>
</dbReference>
<comment type="caution">
    <text evidence="3">The sequence shown here is derived from an EMBL/GenBank/DDBJ whole genome shotgun (WGS) entry which is preliminary data.</text>
</comment>
<evidence type="ECO:0000313" key="4">
    <source>
        <dbReference type="Proteomes" id="UP001205612"/>
    </source>
</evidence>
<reference evidence="3 4" key="1">
    <citation type="submission" date="2022-08" db="EMBL/GenBank/DDBJ databases">
        <authorList>
            <person name="Somphong A."/>
            <person name="Phongsopitanun W."/>
        </authorList>
    </citation>
    <scope>NUCLEOTIDE SEQUENCE [LARGE SCALE GENOMIC DNA]</scope>
    <source>
        <strain evidence="3 4">LP11</strain>
    </source>
</reference>
<feature type="region of interest" description="Disordered" evidence="1">
    <location>
        <begin position="1"/>
        <end position="72"/>
    </location>
</feature>
<dbReference type="EMBL" id="JANUGP010000012">
    <property type="protein sequence ID" value="MCS0603048.1"/>
    <property type="molecule type" value="Genomic_DNA"/>
</dbReference>